<comment type="similarity">
    <text evidence="2 8">Belongs to the cytochrome P450 family.</text>
</comment>
<keyword evidence="5 7" id="KW-0408">Iron</keyword>
<dbReference type="InterPro" id="IPR017972">
    <property type="entry name" value="Cyt_P450_CS"/>
</dbReference>
<dbReference type="AlphaFoldDB" id="A0A9P4M0Y0"/>
<evidence type="ECO:0000256" key="6">
    <source>
        <dbReference type="ARBA" id="ARBA00023033"/>
    </source>
</evidence>
<dbReference type="InterPro" id="IPR050121">
    <property type="entry name" value="Cytochrome_P450_monoxygenase"/>
</dbReference>
<dbReference type="SUPFAM" id="SSF48264">
    <property type="entry name" value="Cytochrome P450"/>
    <property type="match status" value="1"/>
</dbReference>
<dbReference type="Gene3D" id="1.10.630.10">
    <property type="entry name" value="Cytochrome P450"/>
    <property type="match status" value="1"/>
</dbReference>
<comment type="caution">
    <text evidence="10">The sequence shown here is derived from an EMBL/GenBank/DDBJ whole genome shotgun (WGS) entry which is preliminary data.</text>
</comment>
<dbReference type="PANTHER" id="PTHR24305">
    <property type="entry name" value="CYTOCHROME P450"/>
    <property type="match status" value="1"/>
</dbReference>
<dbReference type="OrthoDB" id="3945418at2759"/>
<dbReference type="InterPro" id="IPR001128">
    <property type="entry name" value="Cyt_P450"/>
</dbReference>
<keyword evidence="6 8" id="KW-0503">Monooxygenase</keyword>
<evidence type="ECO:0000256" key="8">
    <source>
        <dbReference type="RuleBase" id="RU000461"/>
    </source>
</evidence>
<keyword evidence="9" id="KW-0812">Transmembrane</keyword>
<evidence type="ECO:0000256" key="4">
    <source>
        <dbReference type="ARBA" id="ARBA00023002"/>
    </source>
</evidence>
<gene>
    <name evidence="10" type="ORF">NA57DRAFT_69564</name>
</gene>
<evidence type="ECO:0000256" key="9">
    <source>
        <dbReference type="SAM" id="Phobius"/>
    </source>
</evidence>
<feature type="binding site" description="axial binding residue" evidence="7">
    <location>
        <position position="451"/>
    </location>
    <ligand>
        <name>heme</name>
        <dbReference type="ChEBI" id="CHEBI:30413"/>
    </ligand>
    <ligandPart>
        <name>Fe</name>
        <dbReference type="ChEBI" id="CHEBI:18248"/>
    </ligandPart>
</feature>
<dbReference type="GO" id="GO:0005506">
    <property type="term" value="F:iron ion binding"/>
    <property type="evidence" value="ECO:0007669"/>
    <property type="project" value="InterPro"/>
</dbReference>
<proteinExistence type="inferred from homology"/>
<dbReference type="Pfam" id="PF00067">
    <property type="entry name" value="p450"/>
    <property type="match status" value="1"/>
</dbReference>
<name>A0A9P4M0Y0_9PEZI</name>
<accession>A0A9P4M0Y0</accession>
<evidence type="ECO:0000313" key="10">
    <source>
        <dbReference type="EMBL" id="KAF2092800.1"/>
    </source>
</evidence>
<feature type="transmembrane region" description="Helical" evidence="9">
    <location>
        <begin position="7"/>
        <end position="29"/>
    </location>
</feature>
<keyword evidence="3 7" id="KW-0479">Metal-binding</keyword>
<reference evidence="10" key="1">
    <citation type="journal article" date="2020" name="Stud. Mycol.">
        <title>101 Dothideomycetes genomes: a test case for predicting lifestyles and emergence of pathogens.</title>
        <authorList>
            <person name="Haridas S."/>
            <person name="Albert R."/>
            <person name="Binder M."/>
            <person name="Bloem J."/>
            <person name="Labutti K."/>
            <person name="Salamov A."/>
            <person name="Andreopoulos B."/>
            <person name="Baker S."/>
            <person name="Barry K."/>
            <person name="Bills G."/>
            <person name="Bluhm B."/>
            <person name="Cannon C."/>
            <person name="Castanera R."/>
            <person name="Culley D."/>
            <person name="Daum C."/>
            <person name="Ezra D."/>
            <person name="Gonzalez J."/>
            <person name="Henrissat B."/>
            <person name="Kuo A."/>
            <person name="Liang C."/>
            <person name="Lipzen A."/>
            <person name="Lutzoni F."/>
            <person name="Magnuson J."/>
            <person name="Mondo S."/>
            <person name="Nolan M."/>
            <person name="Ohm R."/>
            <person name="Pangilinan J."/>
            <person name="Park H.-J."/>
            <person name="Ramirez L."/>
            <person name="Alfaro M."/>
            <person name="Sun H."/>
            <person name="Tritt A."/>
            <person name="Yoshinaga Y."/>
            <person name="Zwiers L.-H."/>
            <person name="Turgeon B."/>
            <person name="Goodwin S."/>
            <person name="Spatafora J."/>
            <person name="Crous P."/>
            <person name="Grigoriev I."/>
        </authorList>
    </citation>
    <scope>NUCLEOTIDE SEQUENCE</scope>
    <source>
        <strain evidence="10">CBS 133067</strain>
    </source>
</reference>
<keyword evidence="11" id="KW-1185">Reference proteome</keyword>
<organism evidence="10 11">
    <name type="scientific">Rhizodiscina lignyota</name>
    <dbReference type="NCBI Taxonomy" id="1504668"/>
    <lineage>
        <taxon>Eukaryota</taxon>
        <taxon>Fungi</taxon>
        <taxon>Dikarya</taxon>
        <taxon>Ascomycota</taxon>
        <taxon>Pezizomycotina</taxon>
        <taxon>Dothideomycetes</taxon>
        <taxon>Pleosporomycetidae</taxon>
        <taxon>Aulographales</taxon>
        <taxon>Rhizodiscinaceae</taxon>
        <taxon>Rhizodiscina</taxon>
    </lineage>
</organism>
<keyword evidence="7 8" id="KW-0349">Heme</keyword>
<keyword evidence="4 8" id="KW-0560">Oxidoreductase</keyword>
<dbReference type="GO" id="GO:0020037">
    <property type="term" value="F:heme binding"/>
    <property type="evidence" value="ECO:0007669"/>
    <property type="project" value="InterPro"/>
</dbReference>
<dbReference type="CDD" id="cd11062">
    <property type="entry name" value="CYP58-like"/>
    <property type="match status" value="1"/>
</dbReference>
<evidence type="ECO:0000313" key="11">
    <source>
        <dbReference type="Proteomes" id="UP000799772"/>
    </source>
</evidence>
<dbReference type="InterPro" id="IPR036396">
    <property type="entry name" value="Cyt_P450_sf"/>
</dbReference>
<keyword evidence="9" id="KW-1133">Transmembrane helix</keyword>
<dbReference type="EMBL" id="ML978142">
    <property type="protein sequence ID" value="KAF2092800.1"/>
    <property type="molecule type" value="Genomic_DNA"/>
</dbReference>
<comment type="cofactor">
    <cofactor evidence="1 7">
        <name>heme</name>
        <dbReference type="ChEBI" id="CHEBI:30413"/>
    </cofactor>
</comment>
<sequence length="513" mass="59251">MAFIGSSLGNIVALACTSYFAYWCFIYIYRITLHPLAKFPGPKLAAVSFWYEFYYDLWKPQQYLWKIKELHEQYGPIVRINPIHIHIIDSDYWDEIYSGTVKRDKCGWFMNARPGTKSVMNGSTFLTMEHEAHKRRRAAISPFFSKRSIRNIDQLVREKVEQVTTRYHDDFKNGKVINLSEANTALTLDVISSYCWGEGMRTLDQPEYGKFYRDMMMAGVVMNPLSRQFPNTFNLLNSLPLWMAEALNPIMAPQLRLNERLLEIIRPVLAGDDDGKDLKHRTVFHDIKDSTLPSWDKTPERLLGECVVFLGAGTETTARTLSVTAYYIIATPGVQERLYEELKQAMPKKHTFQDGFDALESLQYLSACINEGLRLAHGVSTREPRIARDVDLKYKGWIIPRGTPVMQSLYIAHLDPEIFPEPFQFKPERWLNSDAELKRHFMPFGKGPRSCVGINLAIAELASMTAYLFRRFQVELYETIEERDVLTTRDCFIGMTDASSPGIRVKIVRERED</sequence>
<protein>
    <submittedName>
        <fullName evidence="10">Cytochrome P450</fullName>
    </submittedName>
</protein>
<dbReference type="GO" id="GO:0004497">
    <property type="term" value="F:monooxygenase activity"/>
    <property type="evidence" value="ECO:0007669"/>
    <property type="project" value="UniProtKB-KW"/>
</dbReference>
<dbReference type="GO" id="GO:0016705">
    <property type="term" value="F:oxidoreductase activity, acting on paired donors, with incorporation or reduction of molecular oxygen"/>
    <property type="evidence" value="ECO:0007669"/>
    <property type="project" value="InterPro"/>
</dbReference>
<dbReference type="PRINTS" id="PR00385">
    <property type="entry name" value="P450"/>
</dbReference>
<dbReference type="Proteomes" id="UP000799772">
    <property type="component" value="Unassembled WGS sequence"/>
</dbReference>
<dbReference type="InterPro" id="IPR002401">
    <property type="entry name" value="Cyt_P450_E_grp-I"/>
</dbReference>
<keyword evidence="9" id="KW-0472">Membrane</keyword>
<dbReference type="PRINTS" id="PR00463">
    <property type="entry name" value="EP450I"/>
</dbReference>
<dbReference type="PROSITE" id="PS00086">
    <property type="entry name" value="CYTOCHROME_P450"/>
    <property type="match status" value="1"/>
</dbReference>
<evidence type="ECO:0000256" key="3">
    <source>
        <dbReference type="ARBA" id="ARBA00022723"/>
    </source>
</evidence>
<evidence type="ECO:0000256" key="5">
    <source>
        <dbReference type="ARBA" id="ARBA00023004"/>
    </source>
</evidence>
<evidence type="ECO:0000256" key="7">
    <source>
        <dbReference type="PIRSR" id="PIRSR602401-1"/>
    </source>
</evidence>
<evidence type="ECO:0000256" key="1">
    <source>
        <dbReference type="ARBA" id="ARBA00001971"/>
    </source>
</evidence>
<evidence type="ECO:0000256" key="2">
    <source>
        <dbReference type="ARBA" id="ARBA00010617"/>
    </source>
</evidence>
<dbReference type="PANTHER" id="PTHR24305:SF157">
    <property type="entry name" value="N-ACETYLTRYPTOPHAN 6-HYDROXYLASE IVOC-RELATED"/>
    <property type="match status" value="1"/>
</dbReference>